<keyword evidence="1 2" id="KW-0728">SH3 domain</keyword>
<dbReference type="Gene3D" id="2.30.29.30">
    <property type="entry name" value="Pleckstrin-homology domain (PH domain)/Phosphotyrosine-binding domain (PTB)"/>
    <property type="match status" value="1"/>
</dbReference>
<name>A0A0N4USI7_ENTVE</name>
<evidence type="ECO:0000256" key="1">
    <source>
        <dbReference type="ARBA" id="ARBA00022443"/>
    </source>
</evidence>
<feature type="compositionally biased region" description="Basic and acidic residues" evidence="3">
    <location>
        <begin position="1"/>
        <end position="20"/>
    </location>
</feature>
<dbReference type="PROSITE" id="PS50010">
    <property type="entry name" value="DH_2"/>
    <property type="match status" value="1"/>
</dbReference>
<protein>
    <submittedName>
        <fullName evidence="8">SH3 domain-containing protein</fullName>
    </submittedName>
</protein>
<dbReference type="Pfam" id="PF00621">
    <property type="entry name" value="RhoGEF"/>
    <property type="match status" value="1"/>
</dbReference>
<dbReference type="PANTHER" id="PTHR46026">
    <property type="entry name" value="RHO-TYPE GUANINE NUCLEOTIDE EXCHANGE FACTOR, ISOFORM F"/>
    <property type="match status" value="1"/>
</dbReference>
<evidence type="ECO:0000313" key="6">
    <source>
        <dbReference type="EMBL" id="VDD84909.1"/>
    </source>
</evidence>
<sequence length="435" mass="48660">MASTDDREKQSSSSAERSDAGKSIPVYAKAKFSFEGRNNDELSFKKGDIIAVTQQLDGGWWEGTFASHTGWFPSGYVAILDDAERMSYLGGNVVISDDESVRNLVAGNDSSRAIYRKQILDGFLESERSYIEKISEFYNNMLMRILDEKKIPEEEFAILCGNLQEIIVYQQEILSEIQEAVTKNLSNAKVGGILLNAAPKFRSLLHLYCTNHPRAIDLVLKSGRDYRSLIKSCGSNLKEFIFNLSLPFRHLEKYATTLNELERSMHSTHADKGNAQRATVVFREIASFCTSLRKQKELQLELKRFGLIEGLPSSQLEALGEILYMGSVSLGDEETLVEDHLPVDRCLVLFSSTLLILEPTQNLNAYSLKQKISTDGLVVKKVDAKAALSIVSADGSFNTLMTVPFIEELQRWVESFGLCPNVEIDENCFTLSNTA</sequence>
<dbReference type="GO" id="GO:0005085">
    <property type="term" value="F:guanyl-nucleotide exchange factor activity"/>
    <property type="evidence" value="ECO:0007669"/>
    <property type="project" value="InterPro"/>
</dbReference>
<dbReference type="Gene3D" id="2.30.30.40">
    <property type="entry name" value="SH3 Domains"/>
    <property type="match status" value="1"/>
</dbReference>
<evidence type="ECO:0000259" key="4">
    <source>
        <dbReference type="PROSITE" id="PS50002"/>
    </source>
</evidence>
<evidence type="ECO:0000256" key="3">
    <source>
        <dbReference type="SAM" id="MobiDB-lite"/>
    </source>
</evidence>
<dbReference type="SMART" id="SM00325">
    <property type="entry name" value="RhoGEF"/>
    <property type="match status" value="1"/>
</dbReference>
<keyword evidence="7" id="KW-1185">Reference proteome</keyword>
<proteinExistence type="predicted"/>
<dbReference type="STRING" id="51028.A0A0N4USI7"/>
<organism evidence="8">
    <name type="scientific">Enterobius vermicularis</name>
    <name type="common">Human pinworm</name>
    <dbReference type="NCBI Taxonomy" id="51028"/>
    <lineage>
        <taxon>Eukaryota</taxon>
        <taxon>Metazoa</taxon>
        <taxon>Ecdysozoa</taxon>
        <taxon>Nematoda</taxon>
        <taxon>Chromadorea</taxon>
        <taxon>Rhabditida</taxon>
        <taxon>Spirurina</taxon>
        <taxon>Oxyuridomorpha</taxon>
        <taxon>Oxyuroidea</taxon>
        <taxon>Oxyuridae</taxon>
        <taxon>Enterobius</taxon>
    </lineage>
</organism>
<dbReference type="InterPro" id="IPR036028">
    <property type="entry name" value="SH3-like_dom_sf"/>
</dbReference>
<dbReference type="Proteomes" id="UP000274131">
    <property type="component" value="Unassembled WGS sequence"/>
</dbReference>
<reference evidence="6 7" key="2">
    <citation type="submission" date="2018-10" db="EMBL/GenBank/DDBJ databases">
        <authorList>
            <consortium name="Pathogen Informatics"/>
        </authorList>
    </citation>
    <scope>NUCLEOTIDE SEQUENCE [LARGE SCALE GENOMIC DNA]</scope>
</reference>
<dbReference type="InterPro" id="IPR035899">
    <property type="entry name" value="DBL_dom_sf"/>
</dbReference>
<evidence type="ECO:0000313" key="7">
    <source>
        <dbReference type="Proteomes" id="UP000274131"/>
    </source>
</evidence>
<feature type="domain" description="SH3" evidence="4">
    <location>
        <begin position="23"/>
        <end position="82"/>
    </location>
</feature>
<dbReference type="InterPro" id="IPR011993">
    <property type="entry name" value="PH-like_dom_sf"/>
</dbReference>
<feature type="domain" description="DH" evidence="5">
    <location>
        <begin position="115"/>
        <end position="292"/>
    </location>
</feature>
<evidence type="ECO:0000259" key="5">
    <source>
        <dbReference type="PROSITE" id="PS50010"/>
    </source>
</evidence>
<reference evidence="8" key="1">
    <citation type="submission" date="2017-02" db="UniProtKB">
        <authorList>
            <consortium name="WormBaseParasite"/>
        </authorList>
    </citation>
    <scope>IDENTIFICATION</scope>
</reference>
<dbReference type="SUPFAM" id="SSF50044">
    <property type="entry name" value="SH3-domain"/>
    <property type="match status" value="1"/>
</dbReference>
<evidence type="ECO:0000256" key="2">
    <source>
        <dbReference type="PROSITE-ProRule" id="PRU00192"/>
    </source>
</evidence>
<dbReference type="InterPro" id="IPR001452">
    <property type="entry name" value="SH3_domain"/>
</dbReference>
<dbReference type="OrthoDB" id="443981at2759"/>
<evidence type="ECO:0000313" key="8">
    <source>
        <dbReference type="WBParaSite" id="EVEC_0000007701-mRNA-1"/>
    </source>
</evidence>
<accession>A0A0N4USI7</accession>
<dbReference type="WBParaSite" id="EVEC_0000007701-mRNA-1">
    <property type="protein sequence ID" value="EVEC_0000007701-mRNA-1"/>
    <property type="gene ID" value="EVEC_0000007701"/>
</dbReference>
<dbReference type="PANTHER" id="PTHR46026:SF1">
    <property type="entry name" value="RHO-TYPE GUANINE NUCLEOTIDE EXCHANGE FACTOR, ISOFORM F"/>
    <property type="match status" value="1"/>
</dbReference>
<dbReference type="PRINTS" id="PR00452">
    <property type="entry name" value="SH3DOMAIN"/>
</dbReference>
<dbReference type="AlphaFoldDB" id="A0A0N4USI7"/>
<dbReference type="InterPro" id="IPR000219">
    <property type="entry name" value="DH_dom"/>
</dbReference>
<dbReference type="Pfam" id="PF07653">
    <property type="entry name" value="SH3_2"/>
    <property type="match status" value="1"/>
</dbReference>
<dbReference type="GO" id="GO:0005737">
    <property type="term" value="C:cytoplasm"/>
    <property type="evidence" value="ECO:0007669"/>
    <property type="project" value="TreeGrafter"/>
</dbReference>
<feature type="region of interest" description="Disordered" evidence="3">
    <location>
        <begin position="1"/>
        <end position="22"/>
    </location>
</feature>
<dbReference type="PROSITE" id="PS50002">
    <property type="entry name" value="SH3"/>
    <property type="match status" value="1"/>
</dbReference>
<gene>
    <name evidence="6" type="ORF">EVEC_LOCUS52</name>
</gene>
<dbReference type="Gene3D" id="1.20.900.10">
    <property type="entry name" value="Dbl homology (DH) domain"/>
    <property type="match status" value="1"/>
</dbReference>
<dbReference type="SMART" id="SM00326">
    <property type="entry name" value="SH3"/>
    <property type="match status" value="1"/>
</dbReference>
<dbReference type="EMBL" id="UXUI01000021">
    <property type="protein sequence ID" value="VDD84909.1"/>
    <property type="molecule type" value="Genomic_DNA"/>
</dbReference>
<dbReference type="SUPFAM" id="SSF48065">
    <property type="entry name" value="DBL homology domain (DH-domain)"/>
    <property type="match status" value="1"/>
</dbReference>
<dbReference type="CDD" id="cd11877">
    <property type="entry name" value="SH3_PIX"/>
    <property type="match status" value="1"/>
</dbReference>